<sequence>MFARSSVLFAAIAALVAAQQPPACASTCITGSLSSSNCETASVQCLCTSQSFIDAVVSCVQSTCQSSDYGAALDYAQSLCSGAGVTLSINTATFTAGGAQASSASAEASTTSSSAAESSEASATSSSADETSSTEPESSAAESTEASSAAEASVTSVASTISTSTTSGGTTTTAASGTTSSAATSTGAASARFDPISIPFACIGAVVVSFIAGVASFGW</sequence>
<evidence type="ECO:0000313" key="1">
    <source>
        <dbReference type="EMBL" id="KAK9325704.1"/>
    </source>
</evidence>
<evidence type="ECO:0000313" key="2">
    <source>
        <dbReference type="Proteomes" id="UP001489719"/>
    </source>
</evidence>
<name>A0ACC3TWY4_9ASCO</name>
<gene>
    <name evidence="1" type="ORF">V1517DRAFT_305121</name>
</gene>
<organism evidence="1 2">
    <name type="scientific">Lipomyces orientalis</name>
    <dbReference type="NCBI Taxonomy" id="1233043"/>
    <lineage>
        <taxon>Eukaryota</taxon>
        <taxon>Fungi</taxon>
        <taxon>Dikarya</taxon>
        <taxon>Ascomycota</taxon>
        <taxon>Saccharomycotina</taxon>
        <taxon>Lipomycetes</taxon>
        <taxon>Lipomycetales</taxon>
        <taxon>Lipomycetaceae</taxon>
        <taxon>Lipomyces</taxon>
    </lineage>
</organism>
<dbReference type="Proteomes" id="UP001489719">
    <property type="component" value="Unassembled WGS sequence"/>
</dbReference>
<comment type="caution">
    <text evidence="1">The sequence shown here is derived from an EMBL/GenBank/DDBJ whole genome shotgun (WGS) entry which is preliminary data.</text>
</comment>
<protein>
    <submittedName>
        <fullName evidence="1">Uncharacterized protein</fullName>
    </submittedName>
</protein>
<dbReference type="EMBL" id="MU970039">
    <property type="protein sequence ID" value="KAK9325704.1"/>
    <property type="molecule type" value="Genomic_DNA"/>
</dbReference>
<proteinExistence type="predicted"/>
<reference evidence="2" key="1">
    <citation type="journal article" date="2024" name="Front. Bioeng. Biotechnol.">
        <title>Genome-scale model development and genomic sequencing of the oleaginous clade Lipomyces.</title>
        <authorList>
            <person name="Czajka J.J."/>
            <person name="Han Y."/>
            <person name="Kim J."/>
            <person name="Mondo S.J."/>
            <person name="Hofstad B.A."/>
            <person name="Robles A."/>
            <person name="Haridas S."/>
            <person name="Riley R."/>
            <person name="LaButti K."/>
            <person name="Pangilinan J."/>
            <person name="Andreopoulos W."/>
            <person name="Lipzen A."/>
            <person name="Yan J."/>
            <person name="Wang M."/>
            <person name="Ng V."/>
            <person name="Grigoriev I.V."/>
            <person name="Spatafora J.W."/>
            <person name="Magnuson J.K."/>
            <person name="Baker S.E."/>
            <person name="Pomraning K.R."/>
        </authorList>
    </citation>
    <scope>NUCLEOTIDE SEQUENCE [LARGE SCALE GENOMIC DNA]</scope>
    <source>
        <strain evidence="2">CBS 10300</strain>
    </source>
</reference>
<accession>A0ACC3TWY4</accession>
<keyword evidence="2" id="KW-1185">Reference proteome</keyword>